<dbReference type="CDD" id="cd05403">
    <property type="entry name" value="NT_KNTase_like"/>
    <property type="match status" value="1"/>
</dbReference>
<dbReference type="SUPFAM" id="SSF81301">
    <property type="entry name" value="Nucleotidyltransferase"/>
    <property type="match status" value="1"/>
</dbReference>
<evidence type="ECO:0000256" key="7">
    <source>
        <dbReference type="ARBA" id="ARBA00022842"/>
    </source>
</evidence>
<accession>A0A2W4WPQ3</accession>
<keyword evidence="3" id="KW-0548">Nucleotidyltransferase</keyword>
<name>A0A2W4WPQ3_9CYAN</name>
<keyword evidence="5" id="KW-0547">Nucleotide-binding</keyword>
<evidence type="ECO:0000256" key="8">
    <source>
        <dbReference type="SAM" id="Phobius"/>
    </source>
</evidence>
<dbReference type="InterPro" id="IPR043519">
    <property type="entry name" value="NT_sf"/>
</dbReference>
<dbReference type="PANTHER" id="PTHR33571:SF12">
    <property type="entry name" value="BSL3053 PROTEIN"/>
    <property type="match status" value="1"/>
</dbReference>
<keyword evidence="8" id="KW-0472">Membrane</keyword>
<dbReference type="GO" id="GO:0005524">
    <property type="term" value="F:ATP binding"/>
    <property type="evidence" value="ECO:0007669"/>
    <property type="project" value="UniProtKB-KW"/>
</dbReference>
<reference evidence="10 11" key="2">
    <citation type="submission" date="2018-06" db="EMBL/GenBank/DDBJ databases">
        <title>Metagenomic assembly of (sub)arctic Cyanobacteria and their associated microbiome from non-axenic cultures.</title>
        <authorList>
            <person name="Baurain D."/>
        </authorList>
    </citation>
    <scope>NUCLEOTIDE SEQUENCE [LARGE SCALE GENOMIC DNA]</scope>
    <source>
        <strain evidence="10">ULC027bin1</strain>
    </source>
</reference>
<keyword evidence="7" id="KW-0460">Magnesium</keyword>
<keyword evidence="8" id="KW-0812">Transmembrane</keyword>
<evidence type="ECO:0000256" key="3">
    <source>
        <dbReference type="ARBA" id="ARBA00022695"/>
    </source>
</evidence>
<evidence type="ECO:0000313" key="10">
    <source>
        <dbReference type="EMBL" id="PZO46906.1"/>
    </source>
</evidence>
<dbReference type="GO" id="GO:0046872">
    <property type="term" value="F:metal ion binding"/>
    <property type="evidence" value="ECO:0007669"/>
    <property type="project" value="UniProtKB-KW"/>
</dbReference>
<gene>
    <name evidence="10" type="ORF">DCF15_19665</name>
</gene>
<dbReference type="GO" id="GO:0016779">
    <property type="term" value="F:nucleotidyltransferase activity"/>
    <property type="evidence" value="ECO:0007669"/>
    <property type="project" value="UniProtKB-KW"/>
</dbReference>
<dbReference type="AlphaFoldDB" id="A0A2W4WPQ3"/>
<feature type="domain" description="Polymerase beta nucleotidyltransferase" evidence="9">
    <location>
        <begin position="17"/>
        <end position="101"/>
    </location>
</feature>
<dbReference type="Proteomes" id="UP000249794">
    <property type="component" value="Unassembled WGS sequence"/>
</dbReference>
<dbReference type="InterPro" id="IPR052038">
    <property type="entry name" value="Type-VII_TA_antitoxin"/>
</dbReference>
<organism evidence="10 11">
    <name type="scientific">Phormidesmis priestleyi</name>
    <dbReference type="NCBI Taxonomy" id="268141"/>
    <lineage>
        <taxon>Bacteria</taxon>
        <taxon>Bacillati</taxon>
        <taxon>Cyanobacteriota</taxon>
        <taxon>Cyanophyceae</taxon>
        <taxon>Leptolyngbyales</taxon>
        <taxon>Leptolyngbyaceae</taxon>
        <taxon>Phormidesmis</taxon>
    </lineage>
</organism>
<reference evidence="11" key="1">
    <citation type="submission" date="2018-04" db="EMBL/GenBank/DDBJ databases">
        <authorList>
            <person name="Cornet L."/>
        </authorList>
    </citation>
    <scope>NUCLEOTIDE SEQUENCE [LARGE SCALE GENOMIC DNA]</scope>
</reference>
<feature type="transmembrane region" description="Helical" evidence="8">
    <location>
        <begin position="99"/>
        <end position="118"/>
    </location>
</feature>
<keyword evidence="4" id="KW-0479">Metal-binding</keyword>
<keyword evidence="2 10" id="KW-0808">Transferase</keyword>
<dbReference type="PANTHER" id="PTHR33571">
    <property type="entry name" value="SSL8005 PROTEIN"/>
    <property type="match status" value="1"/>
</dbReference>
<protein>
    <submittedName>
        <fullName evidence="10">Nucleotidyltransferase</fullName>
    </submittedName>
</protein>
<evidence type="ECO:0000313" key="11">
    <source>
        <dbReference type="Proteomes" id="UP000249794"/>
    </source>
</evidence>
<evidence type="ECO:0000256" key="5">
    <source>
        <dbReference type="ARBA" id="ARBA00022741"/>
    </source>
</evidence>
<evidence type="ECO:0000256" key="6">
    <source>
        <dbReference type="ARBA" id="ARBA00022840"/>
    </source>
</evidence>
<evidence type="ECO:0000256" key="4">
    <source>
        <dbReference type="ARBA" id="ARBA00022723"/>
    </source>
</evidence>
<evidence type="ECO:0000256" key="2">
    <source>
        <dbReference type="ARBA" id="ARBA00022679"/>
    </source>
</evidence>
<dbReference type="Gene3D" id="3.30.460.10">
    <property type="entry name" value="Beta Polymerase, domain 2"/>
    <property type="match status" value="1"/>
</dbReference>
<evidence type="ECO:0000259" key="9">
    <source>
        <dbReference type="Pfam" id="PF18765"/>
    </source>
</evidence>
<evidence type="ECO:0000256" key="1">
    <source>
        <dbReference type="ARBA" id="ARBA00001946"/>
    </source>
</evidence>
<dbReference type="InterPro" id="IPR041633">
    <property type="entry name" value="Polbeta"/>
</dbReference>
<comment type="caution">
    <text evidence="10">The sequence shown here is derived from an EMBL/GenBank/DDBJ whole genome shotgun (WGS) entry which is preliminary data.</text>
</comment>
<sequence>MLEVSQALPIVIKRDAIASLWQQYHICKLSLFGSILRDDFRPDSDVDILVEFEQGHTPGFEFIDVQDQLSEIVGRQVDLNTPKLLSRYFREKVVAGAKVIYPSLSIVVVLGSMIFLPMPGK</sequence>
<dbReference type="EMBL" id="QBMP01000291">
    <property type="protein sequence ID" value="PZO46906.1"/>
    <property type="molecule type" value="Genomic_DNA"/>
</dbReference>
<dbReference type="Pfam" id="PF18765">
    <property type="entry name" value="Polbeta"/>
    <property type="match status" value="1"/>
</dbReference>
<keyword evidence="8" id="KW-1133">Transmembrane helix</keyword>
<comment type="cofactor">
    <cofactor evidence="1">
        <name>Mg(2+)</name>
        <dbReference type="ChEBI" id="CHEBI:18420"/>
    </cofactor>
</comment>
<proteinExistence type="predicted"/>
<keyword evidence="6" id="KW-0067">ATP-binding</keyword>